<dbReference type="EMBL" id="CM055735">
    <property type="protein sequence ID" value="KAJ8007841.1"/>
    <property type="molecule type" value="Genomic_DNA"/>
</dbReference>
<keyword evidence="2" id="KW-1185">Reference proteome</keyword>
<evidence type="ECO:0000313" key="1">
    <source>
        <dbReference type="EMBL" id="KAJ8007841.1"/>
    </source>
</evidence>
<dbReference type="Proteomes" id="UP001157502">
    <property type="component" value="Chromosome 8"/>
</dbReference>
<accession>A0ACC2GVW2</accession>
<gene>
    <name evidence="1" type="ORF">DPEC_G00098380</name>
</gene>
<name>A0ACC2GVW2_DALPE</name>
<proteinExistence type="predicted"/>
<evidence type="ECO:0000313" key="2">
    <source>
        <dbReference type="Proteomes" id="UP001157502"/>
    </source>
</evidence>
<organism evidence="1 2">
    <name type="scientific">Dallia pectoralis</name>
    <name type="common">Alaska blackfish</name>
    <dbReference type="NCBI Taxonomy" id="75939"/>
    <lineage>
        <taxon>Eukaryota</taxon>
        <taxon>Metazoa</taxon>
        <taxon>Chordata</taxon>
        <taxon>Craniata</taxon>
        <taxon>Vertebrata</taxon>
        <taxon>Euteleostomi</taxon>
        <taxon>Actinopterygii</taxon>
        <taxon>Neopterygii</taxon>
        <taxon>Teleostei</taxon>
        <taxon>Protacanthopterygii</taxon>
        <taxon>Esociformes</taxon>
        <taxon>Umbridae</taxon>
        <taxon>Dallia</taxon>
    </lineage>
</organism>
<comment type="caution">
    <text evidence="1">The sequence shown here is derived from an EMBL/GenBank/DDBJ whole genome shotgun (WGS) entry which is preliminary data.</text>
</comment>
<protein>
    <submittedName>
        <fullName evidence="1">Uncharacterized protein</fullName>
    </submittedName>
</protein>
<sequence>MHTRQDLGGQPFVFWKHLQDMPDVPDTATVTLQRTVQYWISERPFSRFVWRGPSCCHTHASFCSHRLRRQ</sequence>
<reference evidence="1" key="1">
    <citation type="submission" date="2021-05" db="EMBL/GenBank/DDBJ databases">
        <authorList>
            <person name="Pan Q."/>
            <person name="Jouanno E."/>
            <person name="Zahm M."/>
            <person name="Klopp C."/>
            <person name="Cabau C."/>
            <person name="Louis A."/>
            <person name="Berthelot C."/>
            <person name="Parey E."/>
            <person name="Roest Crollius H."/>
            <person name="Montfort J."/>
            <person name="Robinson-Rechavi M."/>
            <person name="Bouchez O."/>
            <person name="Lampietro C."/>
            <person name="Lopez Roques C."/>
            <person name="Donnadieu C."/>
            <person name="Postlethwait J."/>
            <person name="Bobe J."/>
            <person name="Dillon D."/>
            <person name="Chandos A."/>
            <person name="von Hippel F."/>
            <person name="Guiguen Y."/>
        </authorList>
    </citation>
    <scope>NUCLEOTIDE SEQUENCE</scope>
    <source>
        <strain evidence="1">YG-Jan2019</strain>
    </source>
</reference>